<dbReference type="SUPFAM" id="SSF46785">
    <property type="entry name" value="Winged helix' DNA-binding domain"/>
    <property type="match status" value="1"/>
</dbReference>
<dbReference type="InterPro" id="IPR005119">
    <property type="entry name" value="LysR_subst-bd"/>
</dbReference>
<dbReference type="Pfam" id="PF03466">
    <property type="entry name" value="LysR_substrate"/>
    <property type="match status" value="1"/>
</dbReference>
<dbReference type="Gene3D" id="3.40.190.290">
    <property type="match status" value="1"/>
</dbReference>
<keyword evidence="3" id="KW-0238">DNA-binding</keyword>
<dbReference type="KEGG" id="cpre:Csp1_18470"/>
<dbReference type="EMBL" id="CP024988">
    <property type="protein sequence ID" value="AWT26623.1"/>
    <property type="molecule type" value="Genomic_DNA"/>
</dbReference>
<reference evidence="7" key="1">
    <citation type="submission" date="2017-11" db="EMBL/GenBank/DDBJ databases">
        <title>Otitis media/interna in a cat caused by the recently described species Corynebacterium provencense.</title>
        <authorList>
            <person name="Kittl S."/>
            <person name="Brodard I."/>
            <person name="Rychener L."/>
            <person name="Jores J."/>
            <person name="Roosje P."/>
            <person name="Gobeli Brawand S."/>
        </authorList>
    </citation>
    <scope>NUCLEOTIDE SEQUENCE [LARGE SCALE GENOMIC DNA]</scope>
    <source>
        <strain evidence="7">17KM38</strain>
    </source>
</reference>
<sequence length="319" mass="35471">MDDHCDGRPAAPGDTMYVAGMRLTLEQVEAFVLAARHGSFSAAARSMGRSQSTVSTAIANLEIALDTELFDRSSRFPQLTAAGAALLQEAEALYNRGIEFERHGDALASGQPTRITVAVGVPHRQVTPVFARFAGKYPHVDLTIQNPANGDVASLVMQDEALLGVTFAIPRYPEEIAFRQMGRLVIAHVVHRSHPLAAIPRPSFEDMRDFRHLAYTAHAQTLPTTEYLQSTQTWFSDSYQSLIHLALAGVGWATVPRQLVLDEIASGELVELDMGAYPFTDWSVNVDVLWRRGRRFPPVEEWLRLQLCRHRVHEVGRFS</sequence>
<evidence type="ECO:0000259" key="5">
    <source>
        <dbReference type="PROSITE" id="PS50931"/>
    </source>
</evidence>
<dbReference type="PRINTS" id="PR00039">
    <property type="entry name" value="HTHLYSR"/>
</dbReference>
<evidence type="ECO:0000256" key="2">
    <source>
        <dbReference type="ARBA" id="ARBA00023015"/>
    </source>
</evidence>
<dbReference type="STRING" id="1737425.GCA_900049755_01022"/>
<dbReference type="InterPro" id="IPR000847">
    <property type="entry name" value="LysR_HTH_N"/>
</dbReference>
<proteinExistence type="inferred from homology"/>
<comment type="similarity">
    <text evidence="1">Belongs to the LysR transcriptional regulatory family.</text>
</comment>
<dbReference type="Proteomes" id="UP000247696">
    <property type="component" value="Chromosome"/>
</dbReference>
<gene>
    <name evidence="6" type="primary">yhaJ</name>
    <name evidence="6" type="ORF">Csp1_18470</name>
</gene>
<accession>A0A2Z3YZ68</accession>
<protein>
    <submittedName>
        <fullName evidence="6">HTH-type transcriptional regulator YhaJ</fullName>
    </submittedName>
</protein>
<evidence type="ECO:0000256" key="3">
    <source>
        <dbReference type="ARBA" id="ARBA00023125"/>
    </source>
</evidence>
<dbReference type="InterPro" id="IPR036390">
    <property type="entry name" value="WH_DNA-bd_sf"/>
</dbReference>
<evidence type="ECO:0000313" key="7">
    <source>
        <dbReference type="Proteomes" id="UP000247696"/>
    </source>
</evidence>
<evidence type="ECO:0000256" key="1">
    <source>
        <dbReference type="ARBA" id="ARBA00009437"/>
    </source>
</evidence>
<dbReference type="FunFam" id="1.10.10.10:FF:000001">
    <property type="entry name" value="LysR family transcriptional regulator"/>
    <property type="match status" value="1"/>
</dbReference>
<dbReference type="PANTHER" id="PTHR30126">
    <property type="entry name" value="HTH-TYPE TRANSCRIPTIONAL REGULATOR"/>
    <property type="match status" value="1"/>
</dbReference>
<organism evidence="6 7">
    <name type="scientific">Corynebacterium provencense</name>
    <dbReference type="NCBI Taxonomy" id="1737425"/>
    <lineage>
        <taxon>Bacteria</taxon>
        <taxon>Bacillati</taxon>
        <taxon>Actinomycetota</taxon>
        <taxon>Actinomycetes</taxon>
        <taxon>Mycobacteriales</taxon>
        <taxon>Corynebacteriaceae</taxon>
        <taxon>Corynebacterium</taxon>
    </lineage>
</organism>
<dbReference type="CDD" id="cd05466">
    <property type="entry name" value="PBP2_LTTR_substrate"/>
    <property type="match status" value="1"/>
</dbReference>
<dbReference type="PROSITE" id="PS50931">
    <property type="entry name" value="HTH_LYSR"/>
    <property type="match status" value="1"/>
</dbReference>
<evidence type="ECO:0000256" key="4">
    <source>
        <dbReference type="ARBA" id="ARBA00023163"/>
    </source>
</evidence>
<dbReference type="Pfam" id="PF00126">
    <property type="entry name" value="HTH_1"/>
    <property type="match status" value="1"/>
</dbReference>
<dbReference type="GO" id="GO:0003700">
    <property type="term" value="F:DNA-binding transcription factor activity"/>
    <property type="evidence" value="ECO:0007669"/>
    <property type="project" value="InterPro"/>
</dbReference>
<dbReference type="Gene3D" id="1.10.10.10">
    <property type="entry name" value="Winged helix-like DNA-binding domain superfamily/Winged helix DNA-binding domain"/>
    <property type="match status" value="1"/>
</dbReference>
<keyword evidence="7" id="KW-1185">Reference proteome</keyword>
<dbReference type="GO" id="GO:0000976">
    <property type="term" value="F:transcription cis-regulatory region binding"/>
    <property type="evidence" value="ECO:0007669"/>
    <property type="project" value="TreeGrafter"/>
</dbReference>
<keyword evidence="2" id="KW-0805">Transcription regulation</keyword>
<name>A0A2Z3YZ68_9CORY</name>
<dbReference type="InterPro" id="IPR036388">
    <property type="entry name" value="WH-like_DNA-bd_sf"/>
</dbReference>
<evidence type="ECO:0000313" key="6">
    <source>
        <dbReference type="EMBL" id="AWT26623.1"/>
    </source>
</evidence>
<feature type="domain" description="HTH lysR-type" evidence="5">
    <location>
        <begin position="23"/>
        <end position="80"/>
    </location>
</feature>
<keyword evidence="4" id="KW-0804">Transcription</keyword>
<dbReference type="SUPFAM" id="SSF53850">
    <property type="entry name" value="Periplasmic binding protein-like II"/>
    <property type="match status" value="1"/>
</dbReference>
<dbReference type="AlphaFoldDB" id="A0A2Z3YZ68"/>
<dbReference type="PANTHER" id="PTHR30126:SF91">
    <property type="entry name" value="LYSR FAMILY TRANSCRIPTIONAL REGULATOR"/>
    <property type="match status" value="1"/>
</dbReference>